<dbReference type="InterPro" id="IPR013083">
    <property type="entry name" value="Znf_RING/FYVE/PHD"/>
</dbReference>
<keyword evidence="4" id="KW-0808">Transferase</keyword>
<dbReference type="PROSITE" id="PS51873">
    <property type="entry name" value="TRIAD"/>
    <property type="match status" value="1"/>
</dbReference>
<dbReference type="Gene3D" id="1.20.120.1750">
    <property type="match status" value="1"/>
</dbReference>
<dbReference type="Pfam" id="PF22191">
    <property type="entry name" value="IBR_1"/>
    <property type="match status" value="1"/>
</dbReference>
<dbReference type="CDD" id="cd20354">
    <property type="entry name" value="Rcat_RBR_RNF14"/>
    <property type="match status" value="1"/>
</dbReference>
<keyword evidence="6" id="KW-0677">Repeat</keyword>
<comment type="caution">
    <text evidence="11">The sequence shown here is derived from an EMBL/GenBank/DDBJ whole genome shotgun (WGS) entry which is preliminary data.</text>
</comment>
<evidence type="ECO:0000256" key="3">
    <source>
        <dbReference type="ARBA" id="ARBA00012251"/>
    </source>
</evidence>
<evidence type="ECO:0000256" key="1">
    <source>
        <dbReference type="ARBA" id="ARBA00001798"/>
    </source>
</evidence>
<accession>A0A9N7Y674</accession>
<gene>
    <name evidence="11" type="ORF">PLEPLA_LOCUS7746</name>
</gene>
<dbReference type="GO" id="GO:0061630">
    <property type="term" value="F:ubiquitin protein ligase activity"/>
    <property type="evidence" value="ECO:0007669"/>
    <property type="project" value="UniProtKB-EC"/>
</dbReference>
<evidence type="ECO:0000259" key="10">
    <source>
        <dbReference type="PROSITE" id="PS51873"/>
    </source>
</evidence>
<dbReference type="GO" id="GO:0008270">
    <property type="term" value="F:zinc ion binding"/>
    <property type="evidence" value="ECO:0007669"/>
    <property type="project" value="UniProtKB-KW"/>
</dbReference>
<dbReference type="Gene3D" id="3.30.40.10">
    <property type="entry name" value="Zinc/RING finger domain, C3HC4 (zinc finger)"/>
    <property type="match status" value="1"/>
</dbReference>
<dbReference type="InterPro" id="IPR044066">
    <property type="entry name" value="TRIAD_supradom"/>
</dbReference>
<evidence type="ECO:0000313" key="11">
    <source>
        <dbReference type="EMBL" id="CAB1419895.1"/>
    </source>
</evidence>
<proteinExistence type="predicted"/>
<evidence type="ECO:0000256" key="9">
    <source>
        <dbReference type="ARBA" id="ARBA00022833"/>
    </source>
</evidence>
<dbReference type="SMART" id="SM00647">
    <property type="entry name" value="IBR"/>
    <property type="match status" value="2"/>
</dbReference>
<dbReference type="InterPro" id="IPR002867">
    <property type="entry name" value="IBR_dom"/>
</dbReference>
<sequence length="227" mass="25640">MQITEGNVRGVSCPETSCRASPTPAQVRSLVGEELFSRYDRLLLQSTLDLMSDVTYCPQRSCGSPVIVEKSHTAALCSVCRFPFCVRCRKTYHGAADCQENTTMKRLMETDLQEGSVDVPQSQEGMRALSDDYTSGSEERRRLLQSRYGRRMLQVVLPEFLSEDWVVFNSKSCPHCFCKIEKSGGCNMMTCSRCRQLFCWTCLLRLQRVGSSHFQEGTCSLYGGYLP</sequence>
<keyword evidence="5" id="KW-0479">Metal-binding</keyword>
<dbReference type="Proteomes" id="UP001153269">
    <property type="component" value="Unassembled WGS sequence"/>
</dbReference>
<keyword evidence="7" id="KW-0863">Zinc-finger</keyword>
<evidence type="ECO:0000256" key="4">
    <source>
        <dbReference type="ARBA" id="ARBA00022679"/>
    </source>
</evidence>
<evidence type="ECO:0000313" key="12">
    <source>
        <dbReference type="Proteomes" id="UP001153269"/>
    </source>
</evidence>
<feature type="domain" description="RING-type" evidence="10">
    <location>
        <begin position="1"/>
        <end position="223"/>
    </location>
</feature>
<protein>
    <recommendedName>
        <fullName evidence="3">RBR-type E3 ubiquitin transferase</fullName>
        <ecNumber evidence="3">2.3.2.31</ecNumber>
    </recommendedName>
</protein>
<dbReference type="PANTHER" id="PTHR11685">
    <property type="entry name" value="RBR FAMILY RING FINGER AND IBR DOMAIN-CONTAINING"/>
    <property type="match status" value="1"/>
</dbReference>
<keyword evidence="12" id="KW-1185">Reference proteome</keyword>
<dbReference type="EC" id="2.3.2.31" evidence="3"/>
<keyword evidence="8" id="KW-0833">Ubl conjugation pathway</keyword>
<reference evidence="11" key="1">
    <citation type="submission" date="2020-03" db="EMBL/GenBank/DDBJ databases">
        <authorList>
            <person name="Weist P."/>
        </authorList>
    </citation>
    <scope>NUCLEOTIDE SEQUENCE</scope>
</reference>
<dbReference type="AlphaFoldDB" id="A0A9N7Y674"/>
<dbReference type="CDD" id="cd20341">
    <property type="entry name" value="BRcat_RBR_RNF14"/>
    <property type="match status" value="1"/>
</dbReference>
<evidence type="ECO:0000256" key="8">
    <source>
        <dbReference type="ARBA" id="ARBA00022786"/>
    </source>
</evidence>
<evidence type="ECO:0000256" key="6">
    <source>
        <dbReference type="ARBA" id="ARBA00022737"/>
    </source>
</evidence>
<dbReference type="SUPFAM" id="SSF57850">
    <property type="entry name" value="RING/U-box"/>
    <property type="match status" value="3"/>
</dbReference>
<dbReference type="InterPro" id="IPR047548">
    <property type="entry name" value="Rcat_RBR_RNF14"/>
</dbReference>
<organism evidence="11 12">
    <name type="scientific">Pleuronectes platessa</name>
    <name type="common">European plaice</name>
    <dbReference type="NCBI Taxonomy" id="8262"/>
    <lineage>
        <taxon>Eukaryota</taxon>
        <taxon>Metazoa</taxon>
        <taxon>Chordata</taxon>
        <taxon>Craniata</taxon>
        <taxon>Vertebrata</taxon>
        <taxon>Euteleostomi</taxon>
        <taxon>Actinopterygii</taxon>
        <taxon>Neopterygii</taxon>
        <taxon>Teleostei</taxon>
        <taxon>Neoteleostei</taxon>
        <taxon>Acanthomorphata</taxon>
        <taxon>Carangaria</taxon>
        <taxon>Pleuronectiformes</taxon>
        <taxon>Pleuronectoidei</taxon>
        <taxon>Pleuronectidae</taxon>
        <taxon>Pleuronectes</taxon>
    </lineage>
</organism>
<dbReference type="GO" id="GO:0016567">
    <property type="term" value="P:protein ubiquitination"/>
    <property type="evidence" value="ECO:0007669"/>
    <property type="project" value="InterPro"/>
</dbReference>
<evidence type="ECO:0000256" key="5">
    <source>
        <dbReference type="ARBA" id="ARBA00022723"/>
    </source>
</evidence>
<name>A0A9N7Y674_PLEPL</name>
<comment type="pathway">
    <text evidence="2">Protein modification; protein ubiquitination.</text>
</comment>
<keyword evidence="9" id="KW-0862">Zinc</keyword>
<dbReference type="EMBL" id="CADEAL010000419">
    <property type="protein sequence ID" value="CAB1419895.1"/>
    <property type="molecule type" value="Genomic_DNA"/>
</dbReference>
<dbReference type="Pfam" id="PF01485">
    <property type="entry name" value="IBR"/>
    <property type="match status" value="1"/>
</dbReference>
<dbReference type="Gene3D" id="2.20.25.20">
    <property type="match status" value="1"/>
</dbReference>
<dbReference type="InterPro" id="IPR031127">
    <property type="entry name" value="E3_UB_ligase_RBR"/>
</dbReference>
<evidence type="ECO:0000256" key="2">
    <source>
        <dbReference type="ARBA" id="ARBA00004906"/>
    </source>
</evidence>
<evidence type="ECO:0000256" key="7">
    <source>
        <dbReference type="ARBA" id="ARBA00022771"/>
    </source>
</evidence>
<comment type="catalytic activity">
    <reaction evidence="1">
        <text>[E2 ubiquitin-conjugating enzyme]-S-ubiquitinyl-L-cysteine + [acceptor protein]-L-lysine = [E2 ubiquitin-conjugating enzyme]-L-cysteine + [acceptor protein]-N(6)-ubiquitinyl-L-lysine.</text>
        <dbReference type="EC" id="2.3.2.31"/>
    </reaction>
</comment>